<evidence type="ECO:0000313" key="2">
    <source>
        <dbReference type="Proteomes" id="UP001141806"/>
    </source>
</evidence>
<evidence type="ECO:0008006" key="3">
    <source>
        <dbReference type="Google" id="ProtNLM"/>
    </source>
</evidence>
<name>A0A9Q0GUJ1_9MAGN</name>
<keyword evidence="2" id="KW-1185">Reference proteome</keyword>
<dbReference type="GO" id="GO:0043240">
    <property type="term" value="C:Fanconi anaemia nuclear complex"/>
    <property type="evidence" value="ECO:0007669"/>
    <property type="project" value="InterPro"/>
</dbReference>
<dbReference type="PANTHER" id="PTHR32094">
    <property type="entry name" value="FANCONI ANEMIA GROUP E PROTEIN"/>
    <property type="match status" value="1"/>
</dbReference>
<evidence type="ECO:0000313" key="1">
    <source>
        <dbReference type="EMBL" id="KAJ4953834.1"/>
    </source>
</evidence>
<comment type="caution">
    <text evidence="1">The sequence shown here is derived from an EMBL/GenBank/DDBJ whole genome shotgun (WGS) entry which is preliminary data.</text>
</comment>
<dbReference type="EMBL" id="JAMYWD010000012">
    <property type="protein sequence ID" value="KAJ4953834.1"/>
    <property type="molecule type" value="Genomic_DNA"/>
</dbReference>
<protein>
    <recommendedName>
        <fullName evidence="3">Fanconi Anaemia group E protein C-terminal domain-containing protein</fullName>
    </recommendedName>
</protein>
<dbReference type="AlphaFoldDB" id="A0A9Q0GUJ1"/>
<dbReference type="PANTHER" id="PTHR32094:SF5">
    <property type="entry name" value="FANCONI ANEMIA GROUP E PROTEIN"/>
    <property type="match status" value="1"/>
</dbReference>
<reference evidence="1" key="1">
    <citation type="journal article" date="2023" name="Plant J.">
        <title>The genome of the king protea, Protea cynaroides.</title>
        <authorList>
            <person name="Chang J."/>
            <person name="Duong T.A."/>
            <person name="Schoeman C."/>
            <person name="Ma X."/>
            <person name="Roodt D."/>
            <person name="Barker N."/>
            <person name="Li Z."/>
            <person name="Van de Peer Y."/>
            <person name="Mizrachi E."/>
        </authorList>
    </citation>
    <scope>NUCLEOTIDE SEQUENCE</scope>
    <source>
        <tissue evidence="1">Young leaves</tissue>
    </source>
</reference>
<dbReference type="Proteomes" id="UP001141806">
    <property type="component" value="Unassembled WGS sequence"/>
</dbReference>
<accession>A0A9Q0GUJ1</accession>
<sequence length="507" mass="56111">MEQWVPLMDIFLNSPSPEGEACLWVQQSFDASATTSTVTTNSFLSLLSKPCNTTVIDPSPSSSSAPSSPFPSKRVMWIQTLPNAVQSRILSFLAVENRRFCARDLTALATNILKGHSELDFWVKKTALNLLDSITSLNSFSSSYSVGDTVDEKEFRALPDWLQDMTSTTGPFLPWLPLSPPELNSTTFARCFADERTNENEDSFIEVDEEMEEDGLNVNQSAGINIVSPADAPLDPEIQKTVACLKARLLTFESTSKTVSLANEIRQLCFDQGGGRDSFTILGFIEPWEADEETASILLSHLSEGADEDFAWSGQVLCSVVLPKLLVLTEPASRVLVTATIEYCKLHQRAAVDAVLFPLILCKKGINTHICDLVTRIIKECLHPAHVSAFCQKLLCREEEARRFVCLPSHRNLISNKLVWTEPLFTLFQNILNHNVHLTHDSVDHLVSVVGELAGGFSNSLKFGNFLLCLVTKCPHLLKSRKVLLIEAVECTNTFMTKSILSKLAGL</sequence>
<dbReference type="InterPro" id="IPR039685">
    <property type="entry name" value="FANCE"/>
</dbReference>
<gene>
    <name evidence="1" type="ORF">NE237_030666</name>
</gene>
<proteinExistence type="predicted"/>
<dbReference type="GO" id="GO:0036297">
    <property type="term" value="P:interstrand cross-link repair"/>
    <property type="evidence" value="ECO:0007669"/>
    <property type="project" value="InterPro"/>
</dbReference>
<organism evidence="1 2">
    <name type="scientific">Protea cynaroides</name>
    <dbReference type="NCBI Taxonomy" id="273540"/>
    <lineage>
        <taxon>Eukaryota</taxon>
        <taxon>Viridiplantae</taxon>
        <taxon>Streptophyta</taxon>
        <taxon>Embryophyta</taxon>
        <taxon>Tracheophyta</taxon>
        <taxon>Spermatophyta</taxon>
        <taxon>Magnoliopsida</taxon>
        <taxon>Proteales</taxon>
        <taxon>Proteaceae</taxon>
        <taxon>Protea</taxon>
    </lineage>
</organism>
<dbReference type="OrthoDB" id="2449818at2759"/>
<dbReference type="Gene3D" id="1.25.40.480">
    <property type="match status" value="1"/>
</dbReference>